<keyword evidence="7" id="KW-1185">Reference proteome</keyword>
<reference evidence="6" key="1">
    <citation type="submission" date="2021-01" db="EMBL/GenBank/DDBJ databases">
        <title>Whole genome shotgun sequence of Sphaerisporangium rufum NBRC 109079.</title>
        <authorList>
            <person name="Komaki H."/>
            <person name="Tamura T."/>
        </authorList>
    </citation>
    <scope>NUCLEOTIDE SEQUENCE</scope>
    <source>
        <strain evidence="6">NBRC 109079</strain>
    </source>
</reference>
<dbReference type="GO" id="GO:0005524">
    <property type="term" value="F:ATP binding"/>
    <property type="evidence" value="ECO:0007669"/>
    <property type="project" value="UniProtKB-KW"/>
</dbReference>
<proteinExistence type="inferred from homology"/>
<feature type="domain" description="Thymidylate kinase-like" evidence="5">
    <location>
        <begin position="31"/>
        <end position="193"/>
    </location>
</feature>
<dbReference type="RefSeq" id="WP_203987834.1">
    <property type="nucleotide sequence ID" value="NZ_BOOU01000052.1"/>
</dbReference>
<sequence length="222" mass="23977">MTTTQTTATAHSVSEAYQPADTPRRGIFVVLEGVSGSGKSTLATILAERFACSHFHTVPSPVSELQPYINAHARAFPQLAFYLAGALHASDLAREALTTGHAIADRYVNSVIANHAAVHGLENDTVASAIAPFAGYLTTPDLTIYLRTDLDALTERIRAKRDQTQSDRDLMRDRALLARLQDHYDQIARSDPTGYLLPTDGRAPNELADHIAAFIPAGADRG</sequence>
<dbReference type="SUPFAM" id="SSF52540">
    <property type="entry name" value="P-loop containing nucleoside triphosphate hydrolases"/>
    <property type="match status" value="1"/>
</dbReference>
<organism evidence="6 7">
    <name type="scientific">Sphaerisporangium rufum</name>
    <dbReference type="NCBI Taxonomy" id="1381558"/>
    <lineage>
        <taxon>Bacteria</taxon>
        <taxon>Bacillati</taxon>
        <taxon>Actinomycetota</taxon>
        <taxon>Actinomycetes</taxon>
        <taxon>Streptosporangiales</taxon>
        <taxon>Streptosporangiaceae</taxon>
        <taxon>Sphaerisporangium</taxon>
    </lineage>
</organism>
<evidence type="ECO:0000256" key="3">
    <source>
        <dbReference type="ARBA" id="ARBA00022741"/>
    </source>
</evidence>
<keyword evidence="6" id="KW-0418">Kinase</keyword>
<accession>A0A919R321</accession>
<dbReference type="InterPro" id="IPR039430">
    <property type="entry name" value="Thymidylate_kin-like_dom"/>
</dbReference>
<dbReference type="GO" id="GO:0004550">
    <property type="term" value="F:nucleoside diphosphate kinase activity"/>
    <property type="evidence" value="ECO:0007669"/>
    <property type="project" value="TreeGrafter"/>
</dbReference>
<keyword evidence="3" id="KW-0547">Nucleotide-binding</keyword>
<evidence type="ECO:0000313" key="6">
    <source>
        <dbReference type="EMBL" id="GII78767.1"/>
    </source>
</evidence>
<dbReference type="GO" id="GO:0006227">
    <property type="term" value="P:dUDP biosynthetic process"/>
    <property type="evidence" value="ECO:0007669"/>
    <property type="project" value="TreeGrafter"/>
</dbReference>
<evidence type="ECO:0000256" key="1">
    <source>
        <dbReference type="ARBA" id="ARBA00009776"/>
    </source>
</evidence>
<keyword evidence="6" id="KW-0808">Transferase</keyword>
<name>A0A919R321_9ACTN</name>
<protein>
    <recommendedName>
        <fullName evidence="2">Thymidylate kinase</fullName>
    </recommendedName>
</protein>
<dbReference type="AlphaFoldDB" id="A0A919R321"/>
<dbReference type="GO" id="GO:0006233">
    <property type="term" value="P:dTDP biosynthetic process"/>
    <property type="evidence" value="ECO:0007669"/>
    <property type="project" value="TreeGrafter"/>
</dbReference>
<dbReference type="EMBL" id="BOOU01000052">
    <property type="protein sequence ID" value="GII78767.1"/>
    <property type="molecule type" value="Genomic_DNA"/>
</dbReference>
<comment type="similarity">
    <text evidence="1">Belongs to the thymidylate kinase family.</text>
</comment>
<dbReference type="PANTHER" id="PTHR10344:SF4">
    <property type="entry name" value="UMP-CMP KINASE 2, MITOCHONDRIAL"/>
    <property type="match status" value="1"/>
</dbReference>
<dbReference type="GO" id="GO:0005737">
    <property type="term" value="C:cytoplasm"/>
    <property type="evidence" value="ECO:0007669"/>
    <property type="project" value="TreeGrafter"/>
</dbReference>
<dbReference type="Proteomes" id="UP000655287">
    <property type="component" value="Unassembled WGS sequence"/>
</dbReference>
<dbReference type="GO" id="GO:0004798">
    <property type="term" value="F:dTMP kinase activity"/>
    <property type="evidence" value="ECO:0007669"/>
    <property type="project" value="TreeGrafter"/>
</dbReference>
<evidence type="ECO:0000259" key="5">
    <source>
        <dbReference type="Pfam" id="PF02223"/>
    </source>
</evidence>
<evidence type="ECO:0000256" key="2">
    <source>
        <dbReference type="ARBA" id="ARBA00017144"/>
    </source>
</evidence>
<evidence type="ECO:0000256" key="4">
    <source>
        <dbReference type="ARBA" id="ARBA00022840"/>
    </source>
</evidence>
<dbReference type="Pfam" id="PF02223">
    <property type="entry name" value="Thymidylate_kin"/>
    <property type="match status" value="1"/>
</dbReference>
<dbReference type="Gene3D" id="3.40.50.300">
    <property type="entry name" value="P-loop containing nucleotide triphosphate hydrolases"/>
    <property type="match status" value="1"/>
</dbReference>
<evidence type="ECO:0000313" key="7">
    <source>
        <dbReference type="Proteomes" id="UP000655287"/>
    </source>
</evidence>
<gene>
    <name evidence="6" type="primary">tmk_1</name>
    <name evidence="6" type="ORF">Sru01_37490</name>
</gene>
<dbReference type="GO" id="GO:0006235">
    <property type="term" value="P:dTTP biosynthetic process"/>
    <property type="evidence" value="ECO:0007669"/>
    <property type="project" value="TreeGrafter"/>
</dbReference>
<keyword evidence="4" id="KW-0067">ATP-binding</keyword>
<comment type="caution">
    <text evidence="6">The sequence shown here is derived from an EMBL/GenBank/DDBJ whole genome shotgun (WGS) entry which is preliminary data.</text>
</comment>
<dbReference type="InterPro" id="IPR027417">
    <property type="entry name" value="P-loop_NTPase"/>
</dbReference>
<dbReference type="PANTHER" id="PTHR10344">
    <property type="entry name" value="THYMIDYLATE KINASE"/>
    <property type="match status" value="1"/>
</dbReference>